<dbReference type="PANTHER" id="PTHR23507:SF1">
    <property type="entry name" value="FI18259P1-RELATED"/>
    <property type="match status" value="1"/>
</dbReference>
<feature type="transmembrane region" description="Helical" evidence="6">
    <location>
        <begin position="611"/>
        <end position="629"/>
    </location>
</feature>
<dbReference type="GeneID" id="37021134"/>
<feature type="transmembrane region" description="Helical" evidence="6">
    <location>
        <begin position="703"/>
        <end position="724"/>
    </location>
</feature>
<dbReference type="RefSeq" id="XP_025352854.1">
    <property type="nucleotide sequence ID" value="XM_025499353.1"/>
</dbReference>
<evidence type="ECO:0000256" key="3">
    <source>
        <dbReference type="ARBA" id="ARBA00022989"/>
    </source>
</evidence>
<feature type="region of interest" description="Disordered" evidence="5">
    <location>
        <begin position="753"/>
        <end position="788"/>
    </location>
</feature>
<reference evidence="7 8" key="1">
    <citation type="journal article" date="2018" name="Mol. Biol. Evol.">
        <title>Broad Genomic Sampling Reveals a Smut Pathogenic Ancestry of the Fungal Clade Ustilaginomycotina.</title>
        <authorList>
            <person name="Kijpornyongpan T."/>
            <person name="Mondo S.J."/>
            <person name="Barry K."/>
            <person name="Sandor L."/>
            <person name="Lee J."/>
            <person name="Lipzen A."/>
            <person name="Pangilinan J."/>
            <person name="LaButti K."/>
            <person name="Hainaut M."/>
            <person name="Henrissat B."/>
            <person name="Grigoriev I.V."/>
            <person name="Spatafora J.W."/>
            <person name="Aime M.C."/>
        </authorList>
    </citation>
    <scope>NUCLEOTIDE SEQUENCE [LARGE SCALE GENOMIC DNA]</scope>
    <source>
        <strain evidence="7 8">MCA 3882</strain>
    </source>
</reference>
<gene>
    <name evidence="7" type="ORF">FA14DRAFT_161938</name>
</gene>
<dbReference type="AlphaFoldDB" id="A0A316V517"/>
<feature type="transmembrane region" description="Helical" evidence="6">
    <location>
        <begin position="262"/>
        <end position="286"/>
    </location>
</feature>
<feature type="transmembrane region" description="Helical" evidence="6">
    <location>
        <begin position="440"/>
        <end position="460"/>
    </location>
</feature>
<feature type="region of interest" description="Disordered" evidence="5">
    <location>
        <begin position="1"/>
        <end position="33"/>
    </location>
</feature>
<accession>A0A316V517</accession>
<feature type="transmembrane region" description="Helical" evidence="6">
    <location>
        <begin position="232"/>
        <end position="250"/>
    </location>
</feature>
<dbReference type="GO" id="GO:0022857">
    <property type="term" value="F:transmembrane transporter activity"/>
    <property type="evidence" value="ECO:0007669"/>
    <property type="project" value="InterPro"/>
</dbReference>
<name>A0A316V517_9BASI</name>
<dbReference type="InParanoid" id="A0A316V517"/>
<feature type="transmembrane region" description="Helical" evidence="6">
    <location>
        <begin position="198"/>
        <end position="220"/>
    </location>
</feature>
<evidence type="ECO:0000313" key="7">
    <source>
        <dbReference type="EMBL" id="PWN32552.1"/>
    </source>
</evidence>
<feature type="transmembrane region" description="Helical" evidence="6">
    <location>
        <begin position="331"/>
        <end position="350"/>
    </location>
</feature>
<dbReference type="InterPro" id="IPR011701">
    <property type="entry name" value="MFS"/>
</dbReference>
<dbReference type="Pfam" id="PF07690">
    <property type="entry name" value="MFS_1"/>
    <property type="match status" value="1"/>
</dbReference>
<keyword evidence="8" id="KW-1185">Reference proteome</keyword>
<dbReference type="EMBL" id="KZ819605">
    <property type="protein sequence ID" value="PWN32552.1"/>
    <property type="molecule type" value="Genomic_DNA"/>
</dbReference>
<feature type="transmembrane region" description="Helical" evidence="6">
    <location>
        <begin position="635"/>
        <end position="659"/>
    </location>
</feature>
<proteinExistence type="predicted"/>
<feature type="compositionally biased region" description="Polar residues" evidence="5">
    <location>
        <begin position="765"/>
        <end position="788"/>
    </location>
</feature>
<feature type="transmembrane region" description="Helical" evidence="6">
    <location>
        <begin position="298"/>
        <end position="319"/>
    </location>
</feature>
<dbReference type="SUPFAM" id="SSF103473">
    <property type="entry name" value="MFS general substrate transporter"/>
    <property type="match status" value="2"/>
</dbReference>
<feature type="compositionally biased region" description="Acidic residues" evidence="5">
    <location>
        <begin position="97"/>
        <end position="107"/>
    </location>
</feature>
<feature type="transmembrane region" description="Helical" evidence="6">
    <location>
        <begin position="480"/>
        <end position="500"/>
    </location>
</feature>
<organism evidence="7 8">
    <name type="scientific">Meira miltonrushii</name>
    <dbReference type="NCBI Taxonomy" id="1280837"/>
    <lineage>
        <taxon>Eukaryota</taxon>
        <taxon>Fungi</taxon>
        <taxon>Dikarya</taxon>
        <taxon>Basidiomycota</taxon>
        <taxon>Ustilaginomycotina</taxon>
        <taxon>Exobasidiomycetes</taxon>
        <taxon>Exobasidiales</taxon>
        <taxon>Brachybasidiaceae</taxon>
        <taxon>Meira</taxon>
    </lineage>
</organism>
<evidence type="ECO:0000256" key="1">
    <source>
        <dbReference type="ARBA" id="ARBA00004141"/>
    </source>
</evidence>
<evidence type="ECO:0000256" key="5">
    <source>
        <dbReference type="SAM" id="MobiDB-lite"/>
    </source>
</evidence>
<protein>
    <submittedName>
        <fullName evidence="7">MFS general substrate transporter</fullName>
    </submittedName>
</protein>
<dbReference type="Gene3D" id="1.20.1250.20">
    <property type="entry name" value="MFS general substrate transporter like domains"/>
    <property type="match status" value="2"/>
</dbReference>
<feature type="region of interest" description="Disordered" evidence="5">
    <location>
        <begin position="513"/>
        <end position="585"/>
    </location>
</feature>
<dbReference type="OrthoDB" id="3026777at2759"/>
<evidence type="ECO:0000256" key="4">
    <source>
        <dbReference type="ARBA" id="ARBA00023136"/>
    </source>
</evidence>
<keyword evidence="3 6" id="KW-1133">Transmembrane helix</keyword>
<evidence type="ECO:0000313" key="8">
    <source>
        <dbReference type="Proteomes" id="UP000245771"/>
    </source>
</evidence>
<keyword evidence="2 6" id="KW-0812">Transmembrane</keyword>
<feature type="region of interest" description="Disordered" evidence="5">
    <location>
        <begin position="59"/>
        <end position="115"/>
    </location>
</feature>
<dbReference type="GO" id="GO:0016020">
    <property type="term" value="C:membrane"/>
    <property type="evidence" value="ECO:0007669"/>
    <property type="project" value="UniProtKB-SubCell"/>
</dbReference>
<keyword evidence="4 6" id="KW-0472">Membrane</keyword>
<sequence length="788" mass="85617">MSDHSNDGASTSNQSTNDDSIGNQQLPVINLGAGGSAYGDYVAEIDSSAPIMADRIFGDLIPPPSNMNRSRSKSSARSGKQSRTGESIQENVYEQGGIDDSEDDEETTNPKTIDDDHLDWAKGLPWYKRPSEKWLRPVVLLLAMGSGMIMGPKIDLGMQLICEEVLGVESVMPTPHERPPLSMQCRQSDDVAAGYSSLALRITLAMGIVSAITTGFWGTLSDRRGRTIPLRLTTFGILVSDVAYIALGLFPQSAVPFGKNLLVIASLIEGLCGGIPTLSAAFMAYIADVTPSGTRATLFSFFTGLFFCGIAIGPALGGLVAKHTHSTVTTFYIALAAHLICFICAAFLLPESNSPDRMRKAQDEYDEYAISTAARRAQPRTDRTRIYAAYRRLRSNALTPLKPLKLLLPHRRHDQVDIDETEAMASHISVSRSQKNSLDWNLTFVAIAYFLEASAIGIMTPKINYAIKKFEWDVLEIGYFLSYASFTRVACLTIIIPFLVRVVHNPVKRSALPQDGRSGIIEEEHQADSSHLDEDGRPTADEYENAPLLQKKKKSTAAPKRSGYGATDNTNTSSDSDEDSEDDHPTRVEKLWAMRARHLRQIHDSKFDRRLVIGSLMIAASCYFLLAILSNAGPIPFVALSGLISLGGAASAALSSLALALLESDRDAGKFFAAWSVLSALSQTIIGPIVFTEVFVKTVSFAPQSIFVLGCGLFIFSGLAVFLIRVRSTRSLPGLPPRPHTPASLRALRKKKSGILDDGQGTGPFKSSSSRIRLRQSNPFQSAQSGGD</sequence>
<feature type="compositionally biased region" description="Low complexity" evidence="5">
    <location>
        <begin position="66"/>
        <end position="82"/>
    </location>
</feature>
<dbReference type="InterPro" id="IPR036259">
    <property type="entry name" value="MFS_trans_sf"/>
</dbReference>
<dbReference type="Proteomes" id="UP000245771">
    <property type="component" value="Unassembled WGS sequence"/>
</dbReference>
<comment type="subcellular location">
    <subcellularLocation>
        <location evidence="1">Membrane</location>
        <topology evidence="1">Multi-pass membrane protein</topology>
    </subcellularLocation>
</comment>
<feature type="compositionally biased region" description="Basic and acidic residues" evidence="5">
    <location>
        <begin position="520"/>
        <end position="540"/>
    </location>
</feature>
<dbReference type="PANTHER" id="PTHR23507">
    <property type="entry name" value="ZGC:174356"/>
    <property type="match status" value="1"/>
</dbReference>
<evidence type="ECO:0000256" key="2">
    <source>
        <dbReference type="ARBA" id="ARBA00022692"/>
    </source>
</evidence>
<feature type="transmembrane region" description="Helical" evidence="6">
    <location>
        <begin position="134"/>
        <end position="151"/>
    </location>
</feature>
<feature type="transmembrane region" description="Helical" evidence="6">
    <location>
        <begin position="671"/>
        <end position="691"/>
    </location>
</feature>
<feature type="compositionally biased region" description="Polar residues" evidence="5">
    <location>
        <begin position="7"/>
        <end position="27"/>
    </location>
</feature>
<evidence type="ECO:0000256" key="6">
    <source>
        <dbReference type="SAM" id="Phobius"/>
    </source>
</evidence>